<evidence type="ECO:0000259" key="1">
    <source>
        <dbReference type="PROSITE" id="PS51819"/>
    </source>
</evidence>
<dbReference type="CDD" id="cd08362">
    <property type="entry name" value="BphC5-RrK37_N_like"/>
    <property type="match status" value="1"/>
</dbReference>
<proteinExistence type="predicted"/>
<dbReference type="PANTHER" id="PTHR36113">
    <property type="entry name" value="LYASE, PUTATIVE-RELATED-RELATED"/>
    <property type="match status" value="1"/>
</dbReference>
<dbReference type="InterPro" id="IPR037523">
    <property type="entry name" value="VOC_core"/>
</dbReference>
<dbReference type="Pfam" id="PF00903">
    <property type="entry name" value="Glyoxalase"/>
    <property type="match status" value="1"/>
</dbReference>
<evidence type="ECO:0000313" key="3">
    <source>
        <dbReference type="Proteomes" id="UP000664382"/>
    </source>
</evidence>
<feature type="domain" description="VOC" evidence="1">
    <location>
        <begin position="141"/>
        <end position="259"/>
    </location>
</feature>
<dbReference type="InterPro" id="IPR004360">
    <property type="entry name" value="Glyas_Fos-R_dOase_dom"/>
</dbReference>
<dbReference type="Gene3D" id="3.10.180.10">
    <property type="entry name" value="2,3-Dihydroxybiphenyl 1,2-Dioxygenase, domain 1"/>
    <property type="match status" value="2"/>
</dbReference>
<comment type="caution">
    <text evidence="2">The sequence shown here is derived from an EMBL/GenBank/DDBJ whole genome shotgun (WGS) entry which is preliminary data.</text>
</comment>
<dbReference type="AlphaFoldDB" id="A0A939SB67"/>
<evidence type="ECO:0000313" key="2">
    <source>
        <dbReference type="EMBL" id="MBO1902682.1"/>
    </source>
</evidence>
<feature type="domain" description="VOC" evidence="1">
    <location>
        <begin position="9"/>
        <end position="123"/>
    </location>
</feature>
<sequence>MMTDRLVSHLRYAALAVPNFEEERDFFVTHWGLSEAHGEEGLSYLAAEGSPEPYILRLRRDEKRVDLVGFGVRSREDVARLAEKLRAEDVRFVHEPRELTQYGGGYGFRVFDGDGRTLEFSTGYELRQSRKIREREPIPVKLSHFVYNSANLNETVQWYIDHLDFAISDSLVRPDGTDMMHFLRCNENHHSIAVAQGPHHSMHHMSFEMRSIEEWMRGAGKILRAGARMVWGPGRHNAGDNTFAYFLDPAGNTIEYTTELAVLDEDTWHPSRHDISELSTQDQWGTAAEMSELVARESFNDIDTGLFVAPPV</sequence>
<organism evidence="2 3">
    <name type="scientific">Leucobacter weissii</name>
    <dbReference type="NCBI Taxonomy" id="1983706"/>
    <lineage>
        <taxon>Bacteria</taxon>
        <taxon>Bacillati</taxon>
        <taxon>Actinomycetota</taxon>
        <taxon>Actinomycetes</taxon>
        <taxon>Micrococcales</taxon>
        <taxon>Microbacteriaceae</taxon>
        <taxon>Leucobacter</taxon>
    </lineage>
</organism>
<dbReference type="Proteomes" id="UP000664382">
    <property type="component" value="Unassembled WGS sequence"/>
</dbReference>
<dbReference type="InterPro" id="IPR051332">
    <property type="entry name" value="Fosfomycin_Res_Enzymes"/>
</dbReference>
<dbReference type="EMBL" id="JAGDYM010000014">
    <property type="protein sequence ID" value="MBO1902682.1"/>
    <property type="molecule type" value="Genomic_DNA"/>
</dbReference>
<protein>
    <submittedName>
        <fullName evidence="2">VOC family protein</fullName>
    </submittedName>
</protein>
<keyword evidence="3" id="KW-1185">Reference proteome</keyword>
<dbReference type="SUPFAM" id="SSF54593">
    <property type="entry name" value="Glyoxalase/Bleomycin resistance protein/Dihydroxybiphenyl dioxygenase"/>
    <property type="match status" value="1"/>
</dbReference>
<accession>A0A939SB67</accession>
<gene>
    <name evidence="2" type="ORF">J4H92_12070</name>
</gene>
<dbReference type="RefSeq" id="WP_208098449.1">
    <property type="nucleotide sequence ID" value="NZ_JAGDYM010000014.1"/>
</dbReference>
<name>A0A939SB67_9MICO</name>
<dbReference type="PANTHER" id="PTHR36113:SF3">
    <property type="entry name" value="SLL5075 PROTEIN"/>
    <property type="match status" value="1"/>
</dbReference>
<dbReference type="PROSITE" id="PS51819">
    <property type="entry name" value="VOC"/>
    <property type="match status" value="2"/>
</dbReference>
<dbReference type="InterPro" id="IPR029068">
    <property type="entry name" value="Glyas_Bleomycin-R_OHBP_Dase"/>
</dbReference>
<reference evidence="2" key="1">
    <citation type="submission" date="2021-03" db="EMBL/GenBank/DDBJ databases">
        <title>Leucobacter chromiisoli sp. nov., isolated from chromium-containing soil of chemical plant.</title>
        <authorList>
            <person name="Xu Z."/>
        </authorList>
    </citation>
    <scope>NUCLEOTIDE SEQUENCE</scope>
    <source>
        <strain evidence="2">S27</strain>
    </source>
</reference>